<accession>A0A951UQU1</accession>
<name>A0A951UQU1_9CYAN</name>
<dbReference type="AlphaFoldDB" id="A0A951UQU1"/>
<dbReference type="Proteomes" id="UP000729701">
    <property type="component" value="Unassembled WGS sequence"/>
</dbReference>
<dbReference type="EMBL" id="JAHHGZ010000002">
    <property type="protein sequence ID" value="MBW4666329.1"/>
    <property type="molecule type" value="Genomic_DNA"/>
</dbReference>
<sequence length="315" mass="35577">MERIIRSNAVETSSQLGVCGIFIYGCAVVVSAGVLPKKHKGTKIAASTIPQSIIRNICSYRSTSLQIVLDQYYEEWSRLKATEGTEGINKNKISRSPTLPIPMSSETSQTSLFRQVVTKTQTLLQSGVAKRKVQFWYVLINEIVSFFNVSVLDGMIQPQQGIGEIATQYMSSVLVANIPHPKVGFFQKKIPSKIKFDYPYPDYNIITTKVISRYLDTESNEDNNQFFEVEAALKKMDVEVRSKKEFVGDLNPFALKLEDFFLLPSSFFLLPSLKSKSLTNVRNKNPTIKLKVGHTFTAKIVKNHRIFDMFLNPAK</sequence>
<comment type="caution">
    <text evidence="2">The sequence shown here is derived from an EMBL/GenBank/DDBJ whole genome shotgun (WGS) entry which is preliminary data.</text>
</comment>
<feature type="transmembrane region" description="Helical" evidence="1">
    <location>
        <begin position="15"/>
        <end position="35"/>
    </location>
</feature>
<protein>
    <submittedName>
        <fullName evidence="2">Uncharacterized protein</fullName>
    </submittedName>
</protein>
<evidence type="ECO:0000256" key="1">
    <source>
        <dbReference type="SAM" id="Phobius"/>
    </source>
</evidence>
<reference evidence="2" key="2">
    <citation type="journal article" date="2022" name="Microbiol. Resour. Announc.">
        <title>Metagenome Sequencing to Explore Phylogenomics of Terrestrial Cyanobacteria.</title>
        <authorList>
            <person name="Ward R.D."/>
            <person name="Stajich J.E."/>
            <person name="Johansen J.R."/>
            <person name="Huntemann M."/>
            <person name="Clum A."/>
            <person name="Foster B."/>
            <person name="Foster B."/>
            <person name="Roux S."/>
            <person name="Palaniappan K."/>
            <person name="Varghese N."/>
            <person name="Mukherjee S."/>
            <person name="Reddy T.B.K."/>
            <person name="Daum C."/>
            <person name="Copeland A."/>
            <person name="Chen I.A."/>
            <person name="Ivanova N.N."/>
            <person name="Kyrpides N.C."/>
            <person name="Shapiro N."/>
            <person name="Eloe-Fadrosh E.A."/>
            <person name="Pietrasiak N."/>
        </authorList>
    </citation>
    <scope>NUCLEOTIDE SEQUENCE</scope>
    <source>
        <strain evidence="2">GSE-NOS-MK-12-04C</strain>
    </source>
</reference>
<dbReference type="PROSITE" id="PS51257">
    <property type="entry name" value="PROKAR_LIPOPROTEIN"/>
    <property type="match status" value="1"/>
</dbReference>
<evidence type="ECO:0000313" key="2">
    <source>
        <dbReference type="EMBL" id="MBW4666329.1"/>
    </source>
</evidence>
<reference evidence="2" key="1">
    <citation type="submission" date="2021-05" db="EMBL/GenBank/DDBJ databases">
        <authorList>
            <person name="Pietrasiak N."/>
            <person name="Ward R."/>
            <person name="Stajich J.E."/>
            <person name="Kurbessoian T."/>
        </authorList>
    </citation>
    <scope>NUCLEOTIDE SEQUENCE</scope>
    <source>
        <strain evidence="2">GSE-NOS-MK-12-04C</strain>
    </source>
</reference>
<evidence type="ECO:0000313" key="3">
    <source>
        <dbReference type="Proteomes" id="UP000729701"/>
    </source>
</evidence>
<keyword evidence="1" id="KW-0812">Transmembrane</keyword>
<keyword evidence="1" id="KW-1133">Transmembrane helix</keyword>
<organism evidence="2 3">
    <name type="scientific">Cyanomargarita calcarea GSE-NOS-MK-12-04C</name>
    <dbReference type="NCBI Taxonomy" id="2839659"/>
    <lineage>
        <taxon>Bacteria</taxon>
        <taxon>Bacillati</taxon>
        <taxon>Cyanobacteriota</taxon>
        <taxon>Cyanophyceae</taxon>
        <taxon>Nostocales</taxon>
        <taxon>Cyanomargaritaceae</taxon>
        <taxon>Cyanomargarita</taxon>
    </lineage>
</organism>
<gene>
    <name evidence="2" type="ORF">KME60_02510</name>
</gene>
<keyword evidence="1" id="KW-0472">Membrane</keyword>
<proteinExistence type="predicted"/>